<proteinExistence type="inferred from homology"/>
<dbReference type="Gene3D" id="3.40.640.10">
    <property type="entry name" value="Type I PLP-dependent aspartate aminotransferase-like (Major domain)"/>
    <property type="match status" value="1"/>
</dbReference>
<evidence type="ECO:0000256" key="6">
    <source>
        <dbReference type="RuleBase" id="RU003560"/>
    </source>
</evidence>
<dbReference type="InterPro" id="IPR015422">
    <property type="entry name" value="PyrdxlP-dep_Trfase_small"/>
</dbReference>
<dbReference type="Pfam" id="PF00202">
    <property type="entry name" value="Aminotran_3"/>
    <property type="match status" value="1"/>
</dbReference>
<evidence type="ECO:0000256" key="3">
    <source>
        <dbReference type="ARBA" id="ARBA00022576"/>
    </source>
</evidence>
<dbReference type="EMBL" id="BAAADU010000002">
    <property type="protein sequence ID" value="GAA0644448.1"/>
    <property type="molecule type" value="Genomic_DNA"/>
</dbReference>
<dbReference type="GO" id="GO:0030170">
    <property type="term" value="F:pyridoxal phosphate binding"/>
    <property type="evidence" value="ECO:0007669"/>
    <property type="project" value="InterPro"/>
</dbReference>
<dbReference type="PANTHER" id="PTHR43206">
    <property type="entry name" value="AMINOTRANSFERASE"/>
    <property type="match status" value="1"/>
</dbReference>
<name>A0AAV3T014_9EURY</name>
<evidence type="ECO:0000256" key="7">
    <source>
        <dbReference type="SAM" id="MobiDB-lite"/>
    </source>
</evidence>
<organism evidence="8 9">
    <name type="scientific">Salarchaeum japonicum</name>
    <dbReference type="NCBI Taxonomy" id="555573"/>
    <lineage>
        <taxon>Archaea</taxon>
        <taxon>Methanobacteriati</taxon>
        <taxon>Methanobacteriota</taxon>
        <taxon>Stenosarchaea group</taxon>
        <taxon>Halobacteria</taxon>
        <taxon>Halobacteriales</taxon>
        <taxon>Halobacteriaceae</taxon>
    </lineage>
</organism>
<comment type="caution">
    <text evidence="8">The sequence shown here is derived from an EMBL/GenBank/DDBJ whole genome shotgun (WGS) entry which is preliminary data.</text>
</comment>
<gene>
    <name evidence="8" type="ORF">GCM10009019_02990</name>
</gene>
<evidence type="ECO:0000313" key="8">
    <source>
        <dbReference type="EMBL" id="GAA0644448.1"/>
    </source>
</evidence>
<comment type="similarity">
    <text evidence="2 6">Belongs to the class-III pyridoxal-phosphate-dependent aminotransferase family.</text>
</comment>
<evidence type="ECO:0000256" key="4">
    <source>
        <dbReference type="ARBA" id="ARBA00022679"/>
    </source>
</evidence>
<dbReference type="RefSeq" id="WP_227261982.1">
    <property type="nucleotide sequence ID" value="NZ_BAAADU010000002.1"/>
</dbReference>
<keyword evidence="4" id="KW-0808">Transferase</keyword>
<feature type="compositionally biased region" description="Basic and acidic residues" evidence="7">
    <location>
        <begin position="14"/>
        <end position="26"/>
    </location>
</feature>
<dbReference type="AlphaFoldDB" id="A0AAV3T014"/>
<evidence type="ECO:0000256" key="5">
    <source>
        <dbReference type="ARBA" id="ARBA00022898"/>
    </source>
</evidence>
<dbReference type="PIRSF" id="PIRSF000521">
    <property type="entry name" value="Transaminase_4ab_Lys_Orn"/>
    <property type="match status" value="1"/>
</dbReference>
<evidence type="ECO:0000256" key="1">
    <source>
        <dbReference type="ARBA" id="ARBA00001933"/>
    </source>
</evidence>
<dbReference type="GeneID" id="68572588"/>
<keyword evidence="3 8" id="KW-0032">Aminotransferase</keyword>
<dbReference type="PROSITE" id="PS00600">
    <property type="entry name" value="AA_TRANSFER_CLASS_3"/>
    <property type="match status" value="1"/>
</dbReference>
<evidence type="ECO:0000256" key="2">
    <source>
        <dbReference type="ARBA" id="ARBA00008954"/>
    </source>
</evidence>
<dbReference type="SUPFAM" id="SSF53383">
    <property type="entry name" value="PLP-dependent transferases"/>
    <property type="match status" value="1"/>
</dbReference>
<dbReference type="PANTHER" id="PTHR43206:SF2">
    <property type="entry name" value="4-AMINOBUTYRATE AMINOTRANSFERASE GABT"/>
    <property type="match status" value="1"/>
</dbReference>
<dbReference type="GO" id="GO:0009450">
    <property type="term" value="P:gamma-aminobutyric acid catabolic process"/>
    <property type="evidence" value="ECO:0007669"/>
    <property type="project" value="TreeGrafter"/>
</dbReference>
<feature type="region of interest" description="Disordered" evidence="7">
    <location>
        <begin position="1"/>
        <end position="26"/>
    </location>
</feature>
<comment type="cofactor">
    <cofactor evidence="1">
        <name>pyridoxal 5'-phosphate</name>
        <dbReference type="ChEBI" id="CHEBI:597326"/>
    </cofactor>
</comment>
<dbReference type="InterPro" id="IPR049704">
    <property type="entry name" value="Aminotrans_3_PPA_site"/>
</dbReference>
<dbReference type="InterPro" id="IPR015424">
    <property type="entry name" value="PyrdxlP-dep_Trfase"/>
</dbReference>
<sequence>MDRETAAPSVTEMPGERAKQWADHHGQHAAPSTYVYDFVWDTSEWAEGPFCTDVDGNVLLDFTSHVASAPLGYNNPKIMDELEDFGLVDPLKIAGQDFYVSNGGTPDDPEIPGPTQLLDRLTEATSHYDLDTAFLSNSGAEAVENAIKICYADGGHRAITTEGAFHGRTLGALSLNRSKSVQRRGYPEIPGVLSVPYCSCEGECTCGWKTDGPGGNALADRLHPTRGNIPAEEVSFLIIEPQQGEGGYRVPSDEFARDIADLKAQHGFKIISDEIQAGLGRTGEMWGIDHLPFDPDVITSAKGLRVGATVANEDLFPEEKGRLSSTWGAGDILASAQGVATLDAIQEHDLVRNARERGRQLTELVTDYDSEYVVDVRGRGLMFAIELDTKDRREALVKAALERGLLTLGCGYKALRLLPPLDVTAREIELGTSILFDALESPRVKQASPSLEHSEDAA</sequence>
<protein>
    <submittedName>
        <fullName evidence="8">Aspartate aminotransferase family protein</fullName>
    </submittedName>
</protein>
<dbReference type="InterPro" id="IPR015421">
    <property type="entry name" value="PyrdxlP-dep_Trfase_major"/>
</dbReference>
<evidence type="ECO:0000313" key="9">
    <source>
        <dbReference type="Proteomes" id="UP001500194"/>
    </source>
</evidence>
<keyword evidence="9" id="KW-1185">Reference proteome</keyword>
<dbReference type="InterPro" id="IPR005814">
    <property type="entry name" value="Aminotrans_3"/>
</dbReference>
<accession>A0AAV3T014</accession>
<dbReference type="GO" id="GO:0008483">
    <property type="term" value="F:transaminase activity"/>
    <property type="evidence" value="ECO:0007669"/>
    <property type="project" value="UniProtKB-KW"/>
</dbReference>
<dbReference type="CDD" id="cd00610">
    <property type="entry name" value="OAT_like"/>
    <property type="match status" value="1"/>
</dbReference>
<dbReference type="Proteomes" id="UP001500194">
    <property type="component" value="Unassembled WGS sequence"/>
</dbReference>
<dbReference type="Gene3D" id="3.90.1150.10">
    <property type="entry name" value="Aspartate Aminotransferase, domain 1"/>
    <property type="match status" value="1"/>
</dbReference>
<keyword evidence="5 6" id="KW-0663">Pyridoxal phosphate</keyword>
<reference evidence="8 9" key="1">
    <citation type="journal article" date="2019" name="Int. J. Syst. Evol. Microbiol.">
        <title>The Global Catalogue of Microorganisms (GCM) 10K type strain sequencing project: providing services to taxonomists for standard genome sequencing and annotation.</title>
        <authorList>
            <consortium name="The Broad Institute Genomics Platform"/>
            <consortium name="The Broad Institute Genome Sequencing Center for Infectious Disease"/>
            <person name="Wu L."/>
            <person name="Ma J."/>
        </authorList>
    </citation>
    <scope>NUCLEOTIDE SEQUENCE [LARGE SCALE GENOMIC DNA]</scope>
    <source>
        <strain evidence="8 9">JCM 16327</strain>
    </source>
</reference>